<reference evidence="2" key="2">
    <citation type="submission" date="2022-01" db="EMBL/GenBank/DDBJ databases">
        <authorList>
            <person name="Yamashiro T."/>
            <person name="Shiraishi A."/>
            <person name="Satake H."/>
            <person name="Nakayama K."/>
        </authorList>
    </citation>
    <scope>NUCLEOTIDE SEQUENCE</scope>
</reference>
<comment type="caution">
    <text evidence="2">The sequence shown here is derived from an EMBL/GenBank/DDBJ whole genome shotgun (WGS) entry which is preliminary data.</text>
</comment>
<evidence type="ECO:0000313" key="3">
    <source>
        <dbReference type="Proteomes" id="UP001151760"/>
    </source>
</evidence>
<proteinExistence type="predicted"/>
<organism evidence="2 3">
    <name type="scientific">Tanacetum coccineum</name>
    <dbReference type="NCBI Taxonomy" id="301880"/>
    <lineage>
        <taxon>Eukaryota</taxon>
        <taxon>Viridiplantae</taxon>
        <taxon>Streptophyta</taxon>
        <taxon>Embryophyta</taxon>
        <taxon>Tracheophyta</taxon>
        <taxon>Spermatophyta</taxon>
        <taxon>Magnoliopsida</taxon>
        <taxon>eudicotyledons</taxon>
        <taxon>Gunneridae</taxon>
        <taxon>Pentapetalae</taxon>
        <taxon>asterids</taxon>
        <taxon>campanulids</taxon>
        <taxon>Asterales</taxon>
        <taxon>Asteraceae</taxon>
        <taxon>Asteroideae</taxon>
        <taxon>Anthemideae</taxon>
        <taxon>Anthemidinae</taxon>
        <taxon>Tanacetum</taxon>
    </lineage>
</organism>
<feature type="compositionally biased region" description="Basic and acidic residues" evidence="1">
    <location>
        <begin position="201"/>
        <end position="217"/>
    </location>
</feature>
<gene>
    <name evidence="2" type="ORF">Tco_0922197</name>
</gene>
<accession>A0ABQ5CYG6</accession>
<feature type="region of interest" description="Disordered" evidence="1">
    <location>
        <begin position="197"/>
        <end position="217"/>
    </location>
</feature>
<dbReference type="Proteomes" id="UP001151760">
    <property type="component" value="Unassembled WGS sequence"/>
</dbReference>
<evidence type="ECO:0000313" key="2">
    <source>
        <dbReference type="EMBL" id="GJT31778.1"/>
    </source>
</evidence>
<keyword evidence="3" id="KW-1185">Reference proteome</keyword>
<feature type="region of interest" description="Disordered" evidence="1">
    <location>
        <begin position="77"/>
        <end position="108"/>
    </location>
</feature>
<reference evidence="2" key="1">
    <citation type="journal article" date="2022" name="Int. J. Mol. Sci.">
        <title>Draft Genome of Tanacetum Coccineum: Genomic Comparison of Closely Related Tanacetum-Family Plants.</title>
        <authorList>
            <person name="Yamashiro T."/>
            <person name="Shiraishi A."/>
            <person name="Nakayama K."/>
            <person name="Satake H."/>
        </authorList>
    </citation>
    <scope>NUCLEOTIDE SEQUENCE</scope>
</reference>
<dbReference type="EMBL" id="BQNB010014735">
    <property type="protein sequence ID" value="GJT31778.1"/>
    <property type="molecule type" value="Genomic_DNA"/>
</dbReference>
<feature type="region of interest" description="Disordered" evidence="1">
    <location>
        <begin position="244"/>
        <end position="273"/>
    </location>
</feature>
<protein>
    <submittedName>
        <fullName evidence="2">Uncharacterized protein</fullName>
    </submittedName>
</protein>
<name>A0ABQ5CYG6_9ASTR</name>
<evidence type="ECO:0000256" key="1">
    <source>
        <dbReference type="SAM" id="MobiDB-lite"/>
    </source>
</evidence>
<sequence length="595" mass="69084">MIVSHYMTEHPNISRRVHENYHRVENDDLVKNIFNSRKNKEGAGMKIPKWMMTEEIKQIDRYLMYATLFRVDVPTTQSQPIESTQGTHMTTSTPRTPNPVTTEGESSAQRKPIVIRFRIPRRPDPEMPIPTAAEVDITKFDETIQISIATQRSLEDLEAQHNVEQIKEHMVDEELDELLEGTKNVNVDEFMDDILNSQEDPDNRIYPKSYKESPEAKKSVDMMTIHFDEVEEESAGDEFKLKRREKGKGIEETRDIPSLTPIRSPRTHNAPLSSDKETLQELTVTTEDTTFLLYVAEGLLLDKQKTQADVAAMITEDVQKERENLRVEICKLIMALLIVFIRRSSVSTVFNDDISIWWSLKIKFERLAAPIATPCKTAAICPRDHDDHHDDAHPEGENNAKRLKTSKHEIQPDNPITRTDNTLTQEQLDEFDAWMDGFGTDDDEVPTEKVSPELMEEISEEIDEAQLKKVVDDMLRQRCNSREEHQYHVDQMQNYLKNDIFWESMKERLSLPTPKKPTSVYHSCQRDPKAPPMTLQNQDLFYLKHGNSGTKKYTLSLHKYLVVSFPDDAREEQTSRWVSKRPRKFNLYARYGVEH</sequence>